<dbReference type="Proteomes" id="UP000813444">
    <property type="component" value="Unassembled WGS sequence"/>
</dbReference>
<proteinExistence type="predicted"/>
<dbReference type="EMBL" id="JAGPNK010000005">
    <property type="protein sequence ID" value="KAH7320962.1"/>
    <property type="molecule type" value="Genomic_DNA"/>
</dbReference>
<reference evidence="2" key="1">
    <citation type="journal article" date="2021" name="Nat. Commun.">
        <title>Genetic determinants of endophytism in the Arabidopsis root mycobiome.</title>
        <authorList>
            <person name="Mesny F."/>
            <person name="Miyauchi S."/>
            <person name="Thiergart T."/>
            <person name="Pickel B."/>
            <person name="Atanasova L."/>
            <person name="Karlsson M."/>
            <person name="Huettel B."/>
            <person name="Barry K.W."/>
            <person name="Haridas S."/>
            <person name="Chen C."/>
            <person name="Bauer D."/>
            <person name="Andreopoulos W."/>
            <person name="Pangilinan J."/>
            <person name="LaButti K."/>
            <person name="Riley R."/>
            <person name="Lipzen A."/>
            <person name="Clum A."/>
            <person name="Drula E."/>
            <person name="Henrissat B."/>
            <person name="Kohler A."/>
            <person name="Grigoriev I.V."/>
            <person name="Martin F.M."/>
            <person name="Hacquard S."/>
        </authorList>
    </citation>
    <scope>NUCLEOTIDE SEQUENCE</scope>
    <source>
        <strain evidence="2">MPI-CAGE-CH-0235</strain>
    </source>
</reference>
<keyword evidence="3" id="KW-1185">Reference proteome</keyword>
<protein>
    <submittedName>
        <fullName evidence="2">Uncharacterized protein</fullName>
    </submittedName>
</protein>
<dbReference type="Gene3D" id="1.20.5.340">
    <property type="match status" value="1"/>
</dbReference>
<organism evidence="2 3">
    <name type="scientific">Stachybotrys elegans</name>
    <dbReference type="NCBI Taxonomy" id="80388"/>
    <lineage>
        <taxon>Eukaryota</taxon>
        <taxon>Fungi</taxon>
        <taxon>Dikarya</taxon>
        <taxon>Ascomycota</taxon>
        <taxon>Pezizomycotina</taxon>
        <taxon>Sordariomycetes</taxon>
        <taxon>Hypocreomycetidae</taxon>
        <taxon>Hypocreales</taxon>
        <taxon>Stachybotryaceae</taxon>
        <taxon>Stachybotrys</taxon>
    </lineage>
</organism>
<gene>
    <name evidence="2" type="ORF">B0I35DRAFT_428236</name>
</gene>
<feature type="coiled-coil region" evidence="1">
    <location>
        <begin position="51"/>
        <end position="78"/>
    </location>
</feature>
<name>A0A8K0WSL7_9HYPO</name>
<comment type="caution">
    <text evidence="2">The sequence shown here is derived from an EMBL/GenBank/DDBJ whole genome shotgun (WGS) entry which is preliminary data.</text>
</comment>
<evidence type="ECO:0000313" key="2">
    <source>
        <dbReference type="EMBL" id="KAH7320962.1"/>
    </source>
</evidence>
<dbReference type="AlphaFoldDB" id="A0A8K0WSL7"/>
<evidence type="ECO:0000313" key="3">
    <source>
        <dbReference type="Proteomes" id="UP000813444"/>
    </source>
</evidence>
<feature type="coiled-coil region" evidence="1">
    <location>
        <begin position="115"/>
        <end position="210"/>
    </location>
</feature>
<accession>A0A8K0WSL7</accession>
<evidence type="ECO:0000256" key="1">
    <source>
        <dbReference type="SAM" id="Coils"/>
    </source>
</evidence>
<sequence length="220" mass="26477">MAKKYVIETTATGRKQWAALKRSHSHHHHLTGHHEYYRVTQEEWNAMVERERELQKSNKGLENENDTLKAALLTSQADIHRLNNHVVPRLQDQVASLFAENQSLRRSIDNVGDRNYKHHREVDRLNLKIEKLETENKLTRDENEDLRVRIKALSKQLDQGFNRRINELIQELDHWKEHFRHIKERYDYLKQQHEKLLDALEARTRKMEAYEDILKRRGII</sequence>
<keyword evidence="1" id="KW-0175">Coiled coil</keyword>
<dbReference type="OrthoDB" id="4741350at2759"/>